<dbReference type="PRINTS" id="PR00071">
    <property type="entry name" value="HMGCOARDTASE"/>
</dbReference>
<evidence type="ECO:0000256" key="3">
    <source>
        <dbReference type="ARBA" id="ARBA00022857"/>
    </source>
</evidence>
<dbReference type="InterPro" id="IPR002575">
    <property type="entry name" value="Aminoglycoside_PTrfase"/>
</dbReference>
<name>A0ABZ3B6U1_9ENTR</name>
<proteinExistence type="inferred from homology"/>
<dbReference type="Gene3D" id="3.90.1200.10">
    <property type="match status" value="1"/>
</dbReference>
<dbReference type="Proteomes" id="UP001466893">
    <property type="component" value="Chromosome"/>
</dbReference>
<evidence type="ECO:0000256" key="2">
    <source>
        <dbReference type="ARBA" id="ARBA00012999"/>
    </source>
</evidence>
<dbReference type="RefSeq" id="WP_342323598.1">
    <property type="nucleotide sequence ID" value="NZ_CP151800.1"/>
</dbReference>
<accession>A0ABZ3B6U1</accession>
<evidence type="ECO:0000256" key="4">
    <source>
        <dbReference type="ARBA" id="ARBA00023002"/>
    </source>
</evidence>
<feature type="domain" description="Aminoglycoside phosphotransferase" evidence="5">
    <location>
        <begin position="684"/>
        <end position="746"/>
    </location>
</feature>
<dbReference type="PROSITE" id="PS50065">
    <property type="entry name" value="HMG_COA_REDUCTASE_4"/>
    <property type="match status" value="1"/>
</dbReference>
<dbReference type="SUPFAM" id="SSF55035">
    <property type="entry name" value="NAD-binding domain of HMG-CoA reductase"/>
    <property type="match status" value="1"/>
</dbReference>
<dbReference type="InterPro" id="IPR009029">
    <property type="entry name" value="HMG_CoA_Rdtase_sub-bd_dom_sf"/>
</dbReference>
<sequence length="823" mass="92118">MLTKERQQSGDWLATLTCRSEQETKRCYWQLKLCRPREEKAEAAVALPKRHLYSWSEDDRQKRLAYLRQHTGHRLEQIAATRLQAEKLKKNLEGFIGSVEIPVGIAGPLLIKGQFAAGTFYAPMATSEGALVASMSRGASAITQSGGATAQVIGQRMMRVPRFEFRSVRDCRTFCAWAEDYLTEIRAVVGLHSRYARLTQLTPRVIGNAVHLAFVYHTADAAGQNMTTTCTWQACQWILAHLPPSLAPQRYILESNLSSDKKTSWGSFAQGRGTQVIAEATLSEAACRAQLRIAPAQLVEAFHGFCEGSVAAGMTGLNINTANAIAAMFTALGQDIACSHESSLSQLQMRLTPEGNVYCSITLPALIIGTVGGGTNLPDQAECLAMLGCQGENGSQRLAEIIAAFCLALDISTLSALASDEFAKSHETLGRQRGKGHTGKGISDPLIHCFHHARYTPAWGSRPPVEIAPARWQGNQSSILTTLSPNTTILPIGIFAYRLQRDDGTHAEVIVKNKPQTSAIASLMASLAAGCTPTILEHLERWLPYSEFSHAREREMAIVTQTDPAFTRHMPTLYGTYEDGKHSVIIEELLQHEPMLNSISRGLRWQPAHINAALKGITEVHARWYREPDALQTRFQHIVIPDEQQIAGMVPLWQEIADFSHRTYPALFNTSMLHHWLSCAETSAAQWREISSLPRTLVHNDFSTRNIALRQENQRLCCWDWELATVHVPQRDLAELLTYTLTETATKQEVMRHVEFHRQQLANQLGTPVHAQEWYRGYCLALRDYGLRRLSFYLMLHHVNPQPWFPPILKTWARLVELTQHRF</sequence>
<dbReference type="Pfam" id="PF01636">
    <property type="entry name" value="APH"/>
    <property type="match status" value="1"/>
</dbReference>
<dbReference type="PANTHER" id="PTHR10572">
    <property type="entry name" value="3-HYDROXY-3-METHYLGLUTARYL-COENZYME A REDUCTASE"/>
    <property type="match status" value="1"/>
</dbReference>
<evidence type="ECO:0000313" key="7">
    <source>
        <dbReference type="Proteomes" id="UP001466893"/>
    </source>
</evidence>
<evidence type="ECO:0000259" key="5">
    <source>
        <dbReference type="Pfam" id="PF01636"/>
    </source>
</evidence>
<keyword evidence="7" id="KW-1185">Reference proteome</keyword>
<protein>
    <recommendedName>
        <fullName evidence="2">hydroxymethylglutaryl-CoA reductase (NADPH)</fullName>
        <ecNumber evidence="2">1.1.1.34</ecNumber>
    </recommendedName>
</protein>
<organism evidence="6 7">
    <name type="scientific">Kosakonia calanthes</name>
    <dbReference type="NCBI Taxonomy" id="3139408"/>
    <lineage>
        <taxon>Bacteria</taxon>
        <taxon>Pseudomonadati</taxon>
        <taxon>Pseudomonadota</taxon>
        <taxon>Gammaproteobacteria</taxon>
        <taxon>Enterobacterales</taxon>
        <taxon>Enterobacteriaceae</taxon>
        <taxon>Kosakonia</taxon>
    </lineage>
</organism>
<dbReference type="InterPro" id="IPR011009">
    <property type="entry name" value="Kinase-like_dom_sf"/>
</dbReference>
<dbReference type="Gene3D" id="3.90.770.10">
    <property type="entry name" value="3-hydroxy-3-methylglutaryl-coenzyme A Reductase, Chain A, domain 2"/>
    <property type="match status" value="1"/>
</dbReference>
<dbReference type="CDD" id="cd00643">
    <property type="entry name" value="HMG-CoA_reductase_classI"/>
    <property type="match status" value="1"/>
</dbReference>
<dbReference type="EC" id="1.1.1.34" evidence="2"/>
<dbReference type="InterPro" id="IPR009023">
    <property type="entry name" value="HMG_CoA_Rdtase_NAD(P)-bd_sf"/>
</dbReference>
<evidence type="ECO:0000313" key="6">
    <source>
        <dbReference type="EMBL" id="WZV99040.1"/>
    </source>
</evidence>
<gene>
    <name evidence="6" type="ORF">AAEY27_03835</name>
</gene>
<dbReference type="EMBL" id="CP151800">
    <property type="protein sequence ID" value="WZV99040.1"/>
    <property type="molecule type" value="Genomic_DNA"/>
</dbReference>
<dbReference type="InterPro" id="IPR004554">
    <property type="entry name" value="HMG_CoA_Rdtase_eu_arc"/>
</dbReference>
<reference evidence="6 7" key="1">
    <citation type="submission" date="2024-04" db="EMBL/GenBank/DDBJ databases">
        <title>Kosakonia calanthae sp. nov., a halophilic bacterium isolated from leaves of Calanthe tiplacata.</title>
        <authorList>
            <person name="Wu P."/>
        </authorList>
    </citation>
    <scope>NUCLEOTIDE SEQUENCE [LARGE SCALE GENOMIC DNA]</scope>
    <source>
        <strain evidence="6 7">BYX6</strain>
    </source>
</reference>
<keyword evidence="3" id="KW-0521">NADP</keyword>
<dbReference type="SUPFAM" id="SSF56112">
    <property type="entry name" value="Protein kinase-like (PK-like)"/>
    <property type="match status" value="1"/>
</dbReference>
<dbReference type="InterPro" id="IPR002202">
    <property type="entry name" value="HMG_CoA_Rdtase"/>
</dbReference>
<keyword evidence="4" id="KW-0560">Oxidoreductase</keyword>
<dbReference type="InterPro" id="IPR023076">
    <property type="entry name" value="HMG_CoA_Rdtase_CS"/>
</dbReference>
<dbReference type="Gene3D" id="3.30.70.420">
    <property type="entry name" value="Hydroxymethylglutaryl-CoA reductase, class I/II, NAD/NADP-binding domain"/>
    <property type="match status" value="1"/>
</dbReference>
<dbReference type="PANTHER" id="PTHR10572:SF24">
    <property type="entry name" value="3-HYDROXY-3-METHYLGLUTARYL-COENZYME A REDUCTASE"/>
    <property type="match status" value="1"/>
</dbReference>
<comment type="similarity">
    <text evidence="1">Belongs to the HMG-CoA reductase family.</text>
</comment>
<dbReference type="Pfam" id="PF00368">
    <property type="entry name" value="HMG-CoA_red"/>
    <property type="match status" value="1"/>
</dbReference>
<dbReference type="PROSITE" id="PS00318">
    <property type="entry name" value="HMG_COA_REDUCTASE_2"/>
    <property type="match status" value="1"/>
</dbReference>
<dbReference type="InterPro" id="IPR023074">
    <property type="entry name" value="HMG_CoA_Rdtase_cat_sf"/>
</dbReference>
<evidence type="ECO:0000256" key="1">
    <source>
        <dbReference type="ARBA" id="ARBA00007661"/>
    </source>
</evidence>
<dbReference type="SUPFAM" id="SSF56542">
    <property type="entry name" value="Substrate-binding domain of HMG-CoA reductase"/>
    <property type="match status" value="1"/>
</dbReference>